<feature type="transmembrane region" description="Helical" evidence="6">
    <location>
        <begin position="59"/>
        <end position="79"/>
    </location>
</feature>
<feature type="transmembrane region" description="Helical" evidence="6">
    <location>
        <begin position="86"/>
        <end position="106"/>
    </location>
</feature>
<feature type="transmembrane region" description="Helical" evidence="6">
    <location>
        <begin position="150"/>
        <end position="168"/>
    </location>
</feature>
<feature type="transmembrane region" description="Helical" evidence="6">
    <location>
        <begin position="118"/>
        <end position="138"/>
    </location>
</feature>
<organism evidence="7">
    <name type="scientific">Acidithiobacillus ferrivorans</name>
    <dbReference type="NCBI Taxonomy" id="160808"/>
    <lineage>
        <taxon>Bacteria</taxon>
        <taxon>Pseudomonadati</taxon>
        <taxon>Pseudomonadota</taxon>
        <taxon>Acidithiobacillia</taxon>
        <taxon>Acidithiobacillales</taxon>
        <taxon>Acidithiobacillaceae</taxon>
        <taxon>Acidithiobacillus</taxon>
    </lineage>
</organism>
<sequence length="232" mass="24649">MNQDQNQNPYQFPDSMNPAGASSGTSIGALMGKTYALLAATLVVSAIASVYGMHSAFAYQHPFILMIGSFALLFAVQYTGAHRSPFAVPLVFLFAGGMGMMMGPAIEMYLRMPGGASVIAEALGTTAAMFVGLSAYALTTRRDFSNIGGFLITGLVLAIVVSLLNMFLLHIPALQLAIAGVLVLVFSGLILFDTQRMIRGGIQEPVLLVVGLYLDIINLFMALLEIFGGNRN</sequence>
<dbReference type="Pfam" id="PF01027">
    <property type="entry name" value="Bax1-I"/>
    <property type="match status" value="1"/>
</dbReference>
<dbReference type="PANTHER" id="PTHR23291:SF115">
    <property type="entry name" value="MODULATOR OF FTSH PROTEASE YCCA"/>
    <property type="match status" value="1"/>
</dbReference>
<dbReference type="EMBL" id="CCCS020000001">
    <property type="protein sequence ID" value="CDQ12350.1"/>
    <property type="molecule type" value="Genomic_DNA"/>
</dbReference>
<dbReference type="RefSeq" id="WP_035190309.1">
    <property type="nucleotide sequence ID" value="NZ_CCCS020000001.1"/>
</dbReference>
<keyword evidence="5 6" id="KW-0472">Membrane</keyword>
<evidence type="ECO:0000256" key="3">
    <source>
        <dbReference type="ARBA" id="ARBA00022692"/>
    </source>
</evidence>
<comment type="similarity">
    <text evidence="6">Belongs to the BI1 family.</text>
</comment>
<evidence type="ECO:0000256" key="2">
    <source>
        <dbReference type="ARBA" id="ARBA00022475"/>
    </source>
</evidence>
<evidence type="ECO:0000256" key="6">
    <source>
        <dbReference type="RuleBase" id="RU004379"/>
    </source>
</evidence>
<protein>
    <submittedName>
        <fullName evidence="7">Uncharacterized membrane protein VC_1358</fullName>
    </submittedName>
</protein>
<evidence type="ECO:0000313" key="9">
    <source>
        <dbReference type="Proteomes" id="UP000193925"/>
    </source>
</evidence>
<dbReference type="AlphaFoldDB" id="A0A060UVC1"/>
<accession>A0A060UVC1</accession>
<dbReference type="GO" id="GO:0005886">
    <property type="term" value="C:plasma membrane"/>
    <property type="evidence" value="ECO:0007669"/>
    <property type="project" value="UniProtKB-SubCell"/>
</dbReference>
<name>A0A060UVC1_9PROT</name>
<evidence type="ECO:0000313" key="8">
    <source>
        <dbReference type="EMBL" id="SMH65108.1"/>
    </source>
</evidence>
<reference evidence="7" key="2">
    <citation type="submission" date="2014-07" db="EMBL/GenBank/DDBJ databases">
        <title>Initial genome analysis of the psychrotolerant acidophile Acidithiobacillus ferrivorans CF27: insights into iron and sulfur oxidation pathways and into biofilm formation.</title>
        <authorList>
            <person name="Talla E."/>
            <person name="Hedrich S."/>
            <person name="Mangenot S."/>
            <person name="Ji B."/>
            <person name="Johnson D.B."/>
            <person name="Barbe V."/>
            <person name="Bonnefoy V."/>
        </authorList>
    </citation>
    <scope>NUCLEOTIDE SEQUENCE [LARGE SCALE GENOMIC DNA]</scope>
    <source>
        <strain evidence="7">CF27</strain>
    </source>
</reference>
<dbReference type="InterPro" id="IPR006214">
    <property type="entry name" value="Bax_inhibitor_1-related"/>
</dbReference>
<keyword evidence="3 6" id="KW-0812">Transmembrane</keyword>
<evidence type="ECO:0000313" key="7">
    <source>
        <dbReference type="EMBL" id="CDQ12350.1"/>
    </source>
</evidence>
<comment type="subcellular location">
    <subcellularLocation>
        <location evidence="1">Cell membrane</location>
        <topology evidence="1">Multi-pass membrane protein</topology>
    </subcellularLocation>
</comment>
<proteinExistence type="inferred from homology"/>
<keyword evidence="4 6" id="KW-1133">Transmembrane helix</keyword>
<dbReference type="Proteomes" id="UP000193925">
    <property type="component" value="Chromosome AFERRI"/>
</dbReference>
<evidence type="ECO:0000256" key="4">
    <source>
        <dbReference type="ARBA" id="ARBA00022989"/>
    </source>
</evidence>
<keyword evidence="9" id="KW-1185">Reference proteome</keyword>
<gene>
    <name evidence="7" type="ORF">AFERRI_10173</name>
    <name evidence="8" type="ORF">AFERRI_11143</name>
</gene>
<feature type="transmembrane region" description="Helical" evidence="6">
    <location>
        <begin position="174"/>
        <end position="194"/>
    </location>
</feature>
<dbReference type="PANTHER" id="PTHR23291">
    <property type="entry name" value="BAX INHIBITOR-RELATED"/>
    <property type="match status" value="1"/>
</dbReference>
<dbReference type="EMBL" id="LT841305">
    <property type="protein sequence ID" value="SMH65108.1"/>
    <property type="molecule type" value="Genomic_DNA"/>
</dbReference>
<feature type="transmembrane region" description="Helical" evidence="6">
    <location>
        <begin position="206"/>
        <end position="227"/>
    </location>
</feature>
<feature type="transmembrane region" description="Helical" evidence="6">
    <location>
        <begin position="35"/>
        <end position="53"/>
    </location>
</feature>
<reference evidence="8 9" key="3">
    <citation type="submission" date="2017-03" db="EMBL/GenBank/DDBJ databases">
        <authorList>
            <person name="Regsiter A."/>
            <person name="William W."/>
        </authorList>
    </citation>
    <scope>NUCLEOTIDE SEQUENCE [LARGE SCALE GENOMIC DNA]</scope>
    <source>
        <strain evidence="8">PRJEB5721</strain>
    </source>
</reference>
<keyword evidence="2" id="KW-1003">Cell membrane</keyword>
<evidence type="ECO:0000256" key="5">
    <source>
        <dbReference type="ARBA" id="ARBA00023136"/>
    </source>
</evidence>
<reference evidence="7" key="1">
    <citation type="submission" date="2014-03" db="EMBL/GenBank/DDBJ databases">
        <authorList>
            <person name="Genoscope - CEA"/>
        </authorList>
    </citation>
    <scope>NUCLEOTIDE SEQUENCE [LARGE SCALE GENOMIC DNA]</scope>
    <source>
        <strain evidence="7">CF27</strain>
    </source>
</reference>
<evidence type="ECO:0000256" key="1">
    <source>
        <dbReference type="ARBA" id="ARBA00004651"/>
    </source>
</evidence>